<evidence type="ECO:0000313" key="2">
    <source>
        <dbReference type="EMBL" id="EGT42128.1"/>
    </source>
</evidence>
<keyword evidence="3" id="KW-1185">Reference proteome</keyword>
<evidence type="ECO:0000313" key="3">
    <source>
        <dbReference type="Proteomes" id="UP000008068"/>
    </source>
</evidence>
<organism evidence="3">
    <name type="scientific">Caenorhabditis brenneri</name>
    <name type="common">Nematode worm</name>
    <dbReference type="NCBI Taxonomy" id="135651"/>
    <lineage>
        <taxon>Eukaryota</taxon>
        <taxon>Metazoa</taxon>
        <taxon>Ecdysozoa</taxon>
        <taxon>Nematoda</taxon>
        <taxon>Chromadorea</taxon>
        <taxon>Rhabditida</taxon>
        <taxon>Rhabditina</taxon>
        <taxon>Rhabditomorpha</taxon>
        <taxon>Rhabditoidea</taxon>
        <taxon>Rhabditidae</taxon>
        <taxon>Peloderinae</taxon>
        <taxon>Caenorhabditis</taxon>
    </lineage>
</organism>
<keyword evidence="1" id="KW-0812">Transmembrane</keyword>
<dbReference type="EMBL" id="GL379808">
    <property type="protein sequence ID" value="EGT42128.1"/>
    <property type="molecule type" value="Genomic_DNA"/>
</dbReference>
<accession>G0MR94</accession>
<keyword evidence="1" id="KW-1133">Transmembrane helix</keyword>
<proteinExistence type="predicted"/>
<name>G0MR94_CAEBE</name>
<sequence length="28" mass="3325">MGEVHPCCYCLLIFLMPVSSFMKLWKTF</sequence>
<feature type="transmembrane region" description="Helical" evidence="1">
    <location>
        <begin position="7"/>
        <end position="25"/>
    </location>
</feature>
<protein>
    <submittedName>
        <fullName evidence="2">Uncharacterized protein</fullName>
    </submittedName>
</protein>
<evidence type="ECO:0000256" key="1">
    <source>
        <dbReference type="SAM" id="Phobius"/>
    </source>
</evidence>
<dbReference type="HOGENOM" id="CLU_3413267_0_0_1"/>
<keyword evidence="1" id="KW-0472">Membrane</keyword>
<dbReference type="InParanoid" id="G0MR94"/>
<reference evidence="3" key="1">
    <citation type="submission" date="2011-07" db="EMBL/GenBank/DDBJ databases">
        <authorList>
            <consortium name="Caenorhabditis brenneri Sequencing and Analysis Consortium"/>
            <person name="Wilson R.K."/>
        </authorList>
    </citation>
    <scope>NUCLEOTIDE SEQUENCE [LARGE SCALE GENOMIC DNA]</scope>
    <source>
        <strain evidence="3">PB2801</strain>
    </source>
</reference>
<gene>
    <name evidence="2" type="ORF">CAEBREN_17272</name>
</gene>
<dbReference type="Proteomes" id="UP000008068">
    <property type="component" value="Unassembled WGS sequence"/>
</dbReference>
<dbReference type="AlphaFoldDB" id="G0MR94"/>